<dbReference type="Gene3D" id="2.60.120.260">
    <property type="entry name" value="Galactose-binding domain-like"/>
    <property type="match status" value="1"/>
</dbReference>
<dbReference type="InterPro" id="IPR022409">
    <property type="entry name" value="PKD/Chitinase_dom"/>
</dbReference>
<keyword evidence="4" id="KW-1185">Reference proteome</keyword>
<evidence type="ECO:0000313" key="4">
    <source>
        <dbReference type="Proteomes" id="UP000009026"/>
    </source>
</evidence>
<dbReference type="PANTHER" id="PTHR46182:SF2">
    <property type="entry name" value="FI19480P1"/>
    <property type="match status" value="1"/>
</dbReference>
<dbReference type="RefSeq" id="WP_002636833.1">
    <property type="nucleotide sequence ID" value="NZ_CP012109.1"/>
</dbReference>
<sequence length="507" mass="54404">MFWNPRRLAKALCFGSLSLALSAQAQATNVAQGKPSSASSVHANGFPTQFGHAKAFNGIINTEDRWGSSIPPVPWNPEWVEVDLQAVHAITSITVYVSRDATFGRMLDFDVLARPSTTVDFQVVPGGAITDNPQTTRTLTFAQPVNARHVRLQCKRSTDDNICRVREFQVFGTRLANQPPSAAAGNDAVILLPSNTVQLRGTASDSDGTIASYRWEQVSGPTTAVLTSATSANATASSLAAGVYVFRLVATDNGGATGSDTMRVTVHPTSASPDARAGRFHVWNRGGTYDTAVFLPKDYGTQPGKKYPAVLSLHGRGGTTLNAAHTEVLANPEGFIRQLTPGKALVDTFPGIVIAPNGPRVGGAIDTWWNVDTTHALVLQALTVYDIDPDRVTLTGLSSGGSGVNDQILKYRTTYAGAMPLAYFAPRPTNYCDLEAFPIWTSGHYSDGTFGAWGWFNATDGYHPLVRQCPGYSGEVTVTVTLGSGHSGWDDFWSRPEAQSWLVSQHR</sequence>
<dbReference type="InterPro" id="IPR029058">
    <property type="entry name" value="AB_hydrolase_fold"/>
</dbReference>
<dbReference type="Pfam" id="PF00754">
    <property type="entry name" value="F5_F8_type_C"/>
    <property type="match status" value="1"/>
</dbReference>
<dbReference type="InterPro" id="IPR000421">
    <property type="entry name" value="FA58C"/>
</dbReference>
<evidence type="ECO:0000259" key="2">
    <source>
        <dbReference type="PROSITE" id="PS50022"/>
    </source>
</evidence>
<name>A0A0H4X783_9BACT</name>
<dbReference type="InterPro" id="IPR035986">
    <property type="entry name" value="PKD_dom_sf"/>
</dbReference>
<dbReference type="PROSITE" id="PS50022">
    <property type="entry name" value="FA58C_3"/>
    <property type="match status" value="1"/>
</dbReference>
<dbReference type="SUPFAM" id="SSF53474">
    <property type="entry name" value="alpha/beta-Hydrolases"/>
    <property type="match status" value="1"/>
</dbReference>
<dbReference type="EMBL" id="CP012109">
    <property type="protein sequence ID" value="AKQ63722.1"/>
    <property type="molecule type" value="Genomic_DNA"/>
</dbReference>
<dbReference type="CDD" id="cd00146">
    <property type="entry name" value="PKD"/>
    <property type="match status" value="1"/>
</dbReference>
<dbReference type="SUPFAM" id="SSF49785">
    <property type="entry name" value="Galactose-binding domain-like"/>
    <property type="match status" value="1"/>
</dbReference>
<dbReference type="PATRIC" id="fig|1297742.4.peg.646"/>
<dbReference type="Pfam" id="PF22352">
    <property type="entry name" value="K319L-like_PKD"/>
    <property type="match status" value="1"/>
</dbReference>
<organism evidence="3 4">
    <name type="scientific">Pseudomyxococcus hansupus</name>
    <dbReference type="NCBI Taxonomy" id="1297742"/>
    <lineage>
        <taxon>Bacteria</taxon>
        <taxon>Pseudomonadati</taxon>
        <taxon>Myxococcota</taxon>
        <taxon>Myxococcia</taxon>
        <taxon>Myxococcales</taxon>
        <taxon>Cystobacterineae</taxon>
        <taxon>Myxococcaceae</taxon>
        <taxon>Pseudomyxococcus</taxon>
    </lineage>
</organism>
<accession>A0A0H4X783</accession>
<dbReference type="GO" id="GO:0031410">
    <property type="term" value="C:cytoplasmic vesicle"/>
    <property type="evidence" value="ECO:0007669"/>
    <property type="project" value="TreeGrafter"/>
</dbReference>
<gene>
    <name evidence="3" type="ORF">A176_000634</name>
</gene>
<dbReference type="InterPro" id="IPR013783">
    <property type="entry name" value="Ig-like_fold"/>
</dbReference>
<dbReference type="STRING" id="1297742.A176_000634"/>
<dbReference type="eggNOG" id="COG4099">
    <property type="taxonomic scope" value="Bacteria"/>
</dbReference>
<feature type="domain" description="F5/8 type C" evidence="2">
    <location>
        <begin position="16"/>
        <end position="173"/>
    </location>
</feature>
<reference evidence="3 4" key="1">
    <citation type="journal article" date="2016" name="PLoS ONE">
        <title>Complete Genome Sequence and Comparative Genomics of a Novel Myxobacterium Myxococcus hansupus.</title>
        <authorList>
            <person name="Sharma G."/>
            <person name="Narwani T."/>
            <person name="Subramanian S."/>
        </authorList>
    </citation>
    <scope>NUCLEOTIDE SEQUENCE [LARGE SCALE GENOMIC DNA]</scope>
    <source>
        <strain evidence="4">mixupus</strain>
    </source>
</reference>
<dbReference type="AlphaFoldDB" id="A0A0H4X783"/>
<dbReference type="Gene3D" id="3.40.50.1820">
    <property type="entry name" value="alpha/beta hydrolase"/>
    <property type="match status" value="1"/>
</dbReference>
<dbReference type="Proteomes" id="UP000009026">
    <property type="component" value="Chromosome"/>
</dbReference>
<dbReference type="SMART" id="SM00089">
    <property type="entry name" value="PKD"/>
    <property type="match status" value="1"/>
</dbReference>
<dbReference type="InterPro" id="IPR008979">
    <property type="entry name" value="Galactose-bd-like_sf"/>
</dbReference>
<dbReference type="KEGG" id="mym:A176_000634"/>
<feature type="chain" id="PRO_5005213345" evidence="1">
    <location>
        <begin position="28"/>
        <end position="507"/>
    </location>
</feature>
<dbReference type="OrthoDB" id="5378798at2"/>
<keyword evidence="1" id="KW-0732">Signal</keyword>
<feature type="signal peptide" evidence="1">
    <location>
        <begin position="1"/>
        <end position="27"/>
    </location>
</feature>
<proteinExistence type="predicted"/>
<evidence type="ECO:0000313" key="3">
    <source>
        <dbReference type="EMBL" id="AKQ63722.1"/>
    </source>
</evidence>
<dbReference type="Gene3D" id="2.60.40.10">
    <property type="entry name" value="Immunoglobulins"/>
    <property type="match status" value="1"/>
</dbReference>
<dbReference type="InterPro" id="IPR029865">
    <property type="entry name" value="KIAA0319-like"/>
</dbReference>
<evidence type="ECO:0000256" key="1">
    <source>
        <dbReference type="SAM" id="SignalP"/>
    </source>
</evidence>
<dbReference type="SUPFAM" id="SSF49299">
    <property type="entry name" value="PKD domain"/>
    <property type="match status" value="1"/>
</dbReference>
<dbReference type="GO" id="GO:0016020">
    <property type="term" value="C:membrane"/>
    <property type="evidence" value="ECO:0007669"/>
    <property type="project" value="TreeGrafter"/>
</dbReference>
<protein>
    <submittedName>
        <fullName evidence="3">Chitinase</fullName>
    </submittedName>
</protein>
<dbReference type="PANTHER" id="PTHR46182">
    <property type="entry name" value="FI19480P1"/>
    <property type="match status" value="1"/>
</dbReference>